<gene>
    <name evidence="15" type="ORF">GSLYS_00007883001</name>
</gene>
<proteinExistence type="inferred from homology"/>
<dbReference type="InterPro" id="IPR026823">
    <property type="entry name" value="cEGF"/>
</dbReference>
<dbReference type="InterPro" id="IPR003886">
    <property type="entry name" value="NIDO_dom"/>
</dbReference>
<dbReference type="Gene3D" id="2.170.300.10">
    <property type="entry name" value="Tie2 ligand-binding domain superfamily"/>
    <property type="match status" value="1"/>
</dbReference>
<dbReference type="Pfam" id="PF06119">
    <property type="entry name" value="NIDO"/>
    <property type="match status" value="1"/>
</dbReference>
<comment type="subcellular location">
    <subcellularLocation>
        <location evidence="1">Membrane</location>
    </subcellularLocation>
    <subcellularLocation>
        <location evidence="2">Secreted</location>
        <location evidence="2">Extracellular space</location>
        <location evidence="2">Extracellular matrix</location>
    </subcellularLocation>
</comment>
<name>A0AAV2HK53_LYMST</name>
<dbReference type="InterPro" id="IPR000742">
    <property type="entry name" value="EGF"/>
</dbReference>
<feature type="domain" description="EGF-like" evidence="12">
    <location>
        <begin position="907"/>
        <end position="950"/>
    </location>
</feature>
<evidence type="ECO:0000259" key="14">
    <source>
        <dbReference type="PROSITE" id="PS51233"/>
    </source>
</evidence>
<accession>A0AAV2HK53</accession>
<dbReference type="InterPro" id="IPR001881">
    <property type="entry name" value="EGF-like_Ca-bd_dom"/>
</dbReference>
<dbReference type="EMBL" id="CAXITT010000156">
    <property type="protein sequence ID" value="CAL1533923.1"/>
    <property type="molecule type" value="Genomic_DNA"/>
</dbReference>
<keyword evidence="9" id="KW-1015">Disulfide bond</keyword>
<keyword evidence="16" id="KW-1185">Reference proteome</keyword>
<evidence type="ECO:0000256" key="4">
    <source>
        <dbReference type="ARBA" id="ARBA00022530"/>
    </source>
</evidence>
<dbReference type="PROSITE" id="PS00022">
    <property type="entry name" value="EGF_1"/>
    <property type="match status" value="1"/>
</dbReference>
<keyword evidence="5 11" id="KW-0245">EGF-like domain</keyword>
<protein>
    <submittedName>
        <fullName evidence="15">Uncharacterized protein</fullName>
    </submittedName>
</protein>
<dbReference type="PANTHER" id="PTHR24050">
    <property type="entry name" value="PA14 DOMAIN-CONTAINING PROTEIN"/>
    <property type="match status" value="1"/>
</dbReference>
<keyword evidence="4" id="KW-0964">Secreted</keyword>
<dbReference type="InterPro" id="IPR009030">
    <property type="entry name" value="Growth_fac_rcpt_cys_sf"/>
</dbReference>
<feature type="domain" description="EGF-like" evidence="12">
    <location>
        <begin position="1118"/>
        <end position="1158"/>
    </location>
</feature>
<evidence type="ECO:0000256" key="9">
    <source>
        <dbReference type="ARBA" id="ARBA00023157"/>
    </source>
</evidence>
<dbReference type="PANTHER" id="PTHR24050:SF28">
    <property type="entry name" value="UROMODULIN-LIKE"/>
    <property type="match status" value="1"/>
</dbReference>
<dbReference type="InterPro" id="IPR018097">
    <property type="entry name" value="EGF_Ca-bd_CS"/>
</dbReference>
<evidence type="ECO:0000313" key="15">
    <source>
        <dbReference type="EMBL" id="CAL1533923.1"/>
    </source>
</evidence>
<feature type="domain" description="EGF-like" evidence="12">
    <location>
        <begin position="1288"/>
        <end position="1331"/>
    </location>
</feature>
<feature type="domain" description="EGF-like" evidence="12">
    <location>
        <begin position="1756"/>
        <end position="1797"/>
    </location>
</feature>
<dbReference type="SUPFAM" id="SSF57196">
    <property type="entry name" value="EGF/Laminin"/>
    <property type="match status" value="3"/>
</dbReference>
<dbReference type="InterPro" id="IPR052235">
    <property type="entry name" value="Nephronectin_domain"/>
</dbReference>
<keyword evidence="8" id="KW-0472">Membrane</keyword>
<dbReference type="PROSITE" id="PS50856">
    <property type="entry name" value="AMOP"/>
    <property type="match status" value="1"/>
</dbReference>
<keyword evidence="4" id="KW-0272">Extracellular matrix</keyword>
<dbReference type="InterPro" id="IPR049883">
    <property type="entry name" value="NOTCH1_EGF-like"/>
</dbReference>
<dbReference type="PROSITE" id="PS50026">
    <property type="entry name" value="EGF_3"/>
    <property type="match status" value="7"/>
</dbReference>
<comment type="caution">
    <text evidence="11">Lacks conserved residue(s) required for the propagation of feature annotation.</text>
</comment>
<keyword evidence="6" id="KW-0732">Signal</keyword>
<dbReference type="Pfam" id="PF12662">
    <property type="entry name" value="cEGF"/>
    <property type="match status" value="2"/>
</dbReference>
<dbReference type="SMART" id="SM00179">
    <property type="entry name" value="EGF_CA"/>
    <property type="match status" value="16"/>
</dbReference>
<dbReference type="PROSITE" id="PS00010">
    <property type="entry name" value="ASX_HYDROXYL"/>
    <property type="match status" value="11"/>
</dbReference>
<evidence type="ECO:0000259" key="12">
    <source>
        <dbReference type="PROSITE" id="PS50026"/>
    </source>
</evidence>
<dbReference type="FunFam" id="2.10.25.10:FF:000005">
    <property type="entry name" value="Fibrillin 2"/>
    <property type="match status" value="2"/>
</dbReference>
<dbReference type="PROSITE" id="PS01187">
    <property type="entry name" value="EGF_CA"/>
    <property type="match status" value="7"/>
</dbReference>
<comment type="caution">
    <text evidence="15">The sequence shown here is derived from an EMBL/GenBank/DDBJ whole genome shotgun (WGS) entry which is preliminary data.</text>
</comment>
<evidence type="ECO:0000256" key="10">
    <source>
        <dbReference type="ARBA" id="ARBA00023180"/>
    </source>
</evidence>
<dbReference type="SUPFAM" id="SSF57184">
    <property type="entry name" value="Growth factor receptor domain"/>
    <property type="match status" value="6"/>
</dbReference>
<feature type="domain" description="EGF-like" evidence="12">
    <location>
        <begin position="1035"/>
        <end position="1075"/>
    </location>
</feature>
<dbReference type="GO" id="GO:0007160">
    <property type="term" value="P:cell-matrix adhesion"/>
    <property type="evidence" value="ECO:0007669"/>
    <property type="project" value="InterPro"/>
</dbReference>
<evidence type="ECO:0000256" key="3">
    <source>
        <dbReference type="ARBA" id="ARBA00006127"/>
    </source>
</evidence>
<evidence type="ECO:0000256" key="2">
    <source>
        <dbReference type="ARBA" id="ARBA00004498"/>
    </source>
</evidence>
<dbReference type="SMART" id="SM00216">
    <property type="entry name" value="VWD"/>
    <property type="match status" value="1"/>
</dbReference>
<dbReference type="CDD" id="cd00054">
    <property type="entry name" value="EGF_CA"/>
    <property type="match status" value="5"/>
</dbReference>
<dbReference type="Proteomes" id="UP001497497">
    <property type="component" value="Unassembled WGS sequence"/>
</dbReference>
<dbReference type="InterPro" id="IPR005533">
    <property type="entry name" value="AMOP_dom"/>
</dbReference>
<sequence length="1985" mass="219832">LYPYGSNVGDSELVQSYNYWWYYTIRSESIRFAGGAPFGSTRHRIAYVQANGAITFGSGYELWWPSLYWYYYYYDVQSILAPFWTDYNYNNRGRIYYQLYERSNKGTQNETRLNEVVERASNEVNEFYKTKNFKATAVLIATWEKVEPYNWYQWICDYYQYYYYYWWWQYYTDYYNRYCLNNYQEQNTFQCIYVTDGQNAYAVVMYKKGEMKWSYLEWRNIVVGFASSETTRDYGVTYTDLTTKMDKITWNTGRYGTWIEKVGKVENPDSKCQRFYLDNKYLITDKNHQKHIKALYKCPCSLSRVGAQWWGYSFKWDDNRYNSYIYCLAIGITAKNRLLNGNPLNKLCCYRYTYPTYWWSWYDWEMAWRSAPYIDHRDPDGSFLLLNDPWYWWGDARKSKEEDFNPHKVCCGESSSPSRYCALFNQVRPDLGCSLDAEFISGSALGDPHISTPDGNEYTFNGKGEYVLVDLPIMDFLFQCRTGQVVSSTNKTINATVFVAFAAREQSNSTFQVELNSLGTGMVILANGADITTEFYADERFNTSNTDGVKVSRKESQNKTIVVGMFPCTISIEVYVGIKNLEFSINIPTDFKNQTKGLLGNFNGDKTDDFVLPDGTILTATQTDTERKIFENFGRQWEVTTSNSVFKYKEGENATVYQFFDFVPLFIEEANQTLVADAKKLCGNNSACVVDYVATGDQHFAKTTLSTNEQVQNVKLSQDNKLPALDLSPNQLNSDGRIQVTHGQVAHIKFNATDPDANDVITYQLVGNMTDDIEIDGTTGVVTYTPNASIPLLIGVQAVDSKNGTSSIVTITVAVCPSCSKHGDCNTNLTRDEEHLGGKFLVNLCMCWVAYIGDDCEREVNGCLSSPCTPEQGCTDVSAAEQRNETIGYKCGDCPKGYTEQNSTCKDVNECLVNGTNSTNPACPNHAYCINSVGSYSCQCDVGYRLDNALCNDVDECAEKTHKCQHICNNTDGGYECACYDGSHLDTTDNKTCKRDSEAACTENCAHICVVKSGQTTCACKSGYQLHTDSTSCTDIDECTTGNKPCSQACQNTEGGFKCSCYLGYKLLSDGVTCQKCDKPYYGNNCSSQCVCNGLGSCDNIKGCVCNAGWTGTNCNNDVDECTTNSTACPNGQICTNTLGSYTCSCPSGYTKVNDTCKDVDECLDVLTHNCTLSVEDCVNNQGGYSCACRSGYARKANKVCEDIDECASDIHNCEHLCENVPGKFNCYCRYGYKLDIDRAHCVQEKDVCDGVTDLNCSQNCTVDWKTNVASCFCINGYELVGKEFCEDKDECKYEKLNLCSYKEGCVNKVGGYTCSCLAGSQLDNDGRTCVACGTGKWDLNCANDCACAIGASSCDPKNGCVCKTGFTGPRCEKDVDECATGQLTCTATEKCVNTFGSATCSCLEGYVRINNVCQDINECASLAGNDCDQVCENFIGGYSCSCYSGYKFNTTAKKCQDINECSLNLDGCQKSCENIDGGYRCTCPSGLKLDVDGKTCIVSKQCQDSNSCEQSCFVNASGVETCFCRVGFSVNTTNSSLCDDVDFCADDPCTGNCTETDDGTSYICSCPAGKKLATDRVTCVECINGTYGISCASKCECDAATTASCDKVNGTCTCKRGFTSATCAEDIDECSKGTYTCPSDSHCFNTPGSYLCKCDNGFYKNGNACTSCPSDFYGQECTGQCQCDKSHGTCNNVNGSCKCSGGWSGLCDTDVNECLETTNNCTLANITNWVCINTPGSYKCDCDTGYEEKNGTCVDLDECLADSTNDCEQNCTNSPGNYTCSCSSGYILAVDKRTCDDINECDKNSDLCEQLCKNSDGAYNCTCNTGYQIKASDWKKCYKAKDYTLNVKIDKDVSKLNIKEKTSQDYKDLKALVESSLFTEFSKNVKGLNKVEVEDMRSGSLIVDFRVIVDTEINPDADSSMVVAVIAIKTSLTIGNDTYKVTSLTYNSVAVSADSDLCTLLTLATPCQDSEKCVITSSGVPQCR</sequence>
<evidence type="ECO:0000256" key="8">
    <source>
        <dbReference type="ARBA" id="ARBA00023136"/>
    </source>
</evidence>
<organism evidence="15 16">
    <name type="scientific">Lymnaea stagnalis</name>
    <name type="common">Great pond snail</name>
    <name type="synonym">Helix stagnalis</name>
    <dbReference type="NCBI Taxonomy" id="6523"/>
    <lineage>
        <taxon>Eukaryota</taxon>
        <taxon>Metazoa</taxon>
        <taxon>Spiralia</taxon>
        <taxon>Lophotrochozoa</taxon>
        <taxon>Mollusca</taxon>
        <taxon>Gastropoda</taxon>
        <taxon>Heterobranchia</taxon>
        <taxon>Euthyneura</taxon>
        <taxon>Panpulmonata</taxon>
        <taxon>Hygrophila</taxon>
        <taxon>Lymnaeoidea</taxon>
        <taxon>Lymnaeidae</taxon>
        <taxon>Lymnaea</taxon>
    </lineage>
</organism>
<feature type="domain" description="EGF-like" evidence="12">
    <location>
        <begin position="1627"/>
        <end position="1667"/>
    </location>
</feature>
<dbReference type="InterPro" id="IPR000152">
    <property type="entry name" value="EGF-type_Asp/Asn_hydroxyl_site"/>
</dbReference>
<evidence type="ECO:0000256" key="5">
    <source>
        <dbReference type="ARBA" id="ARBA00022536"/>
    </source>
</evidence>
<feature type="domain" description="AMOP" evidence="13">
    <location>
        <begin position="264"/>
        <end position="428"/>
    </location>
</feature>
<evidence type="ECO:0000259" key="13">
    <source>
        <dbReference type="PROSITE" id="PS50856"/>
    </source>
</evidence>
<dbReference type="Pfam" id="PF07645">
    <property type="entry name" value="EGF_CA"/>
    <property type="match status" value="11"/>
</dbReference>
<feature type="domain" description="EGF-like" evidence="12">
    <location>
        <begin position="1375"/>
        <end position="1415"/>
    </location>
</feature>
<dbReference type="PROSITE" id="PS01186">
    <property type="entry name" value="EGF_2"/>
    <property type="match status" value="9"/>
</dbReference>
<dbReference type="FunFam" id="2.10.25.10:FF:000506">
    <property type="entry name" value="Adhesion G protein-coupled receptor E1"/>
    <property type="match status" value="1"/>
</dbReference>
<dbReference type="GO" id="GO:0016020">
    <property type="term" value="C:membrane"/>
    <property type="evidence" value="ECO:0007669"/>
    <property type="project" value="UniProtKB-SubCell"/>
</dbReference>
<dbReference type="Gene3D" id="2.10.25.10">
    <property type="entry name" value="Laminin"/>
    <property type="match status" value="16"/>
</dbReference>
<keyword evidence="10" id="KW-0325">Glycoprotein</keyword>
<dbReference type="SMART" id="SM00181">
    <property type="entry name" value="EGF"/>
    <property type="match status" value="22"/>
</dbReference>
<dbReference type="GO" id="GO:0005509">
    <property type="term" value="F:calcium ion binding"/>
    <property type="evidence" value="ECO:0007669"/>
    <property type="project" value="InterPro"/>
</dbReference>
<evidence type="ECO:0000313" key="16">
    <source>
        <dbReference type="Proteomes" id="UP001497497"/>
    </source>
</evidence>
<evidence type="ECO:0000256" key="6">
    <source>
        <dbReference type="ARBA" id="ARBA00022729"/>
    </source>
</evidence>
<feature type="domain" description="VWFD" evidence="14">
    <location>
        <begin position="440"/>
        <end position="645"/>
    </location>
</feature>
<comment type="similarity">
    <text evidence="3">Belongs to the fibulin family.</text>
</comment>
<evidence type="ECO:0000256" key="1">
    <source>
        <dbReference type="ARBA" id="ARBA00004370"/>
    </source>
</evidence>
<reference evidence="15 16" key="1">
    <citation type="submission" date="2024-04" db="EMBL/GenBank/DDBJ databases">
        <authorList>
            <consortium name="Genoscope - CEA"/>
            <person name="William W."/>
        </authorList>
    </citation>
    <scope>NUCLEOTIDE SEQUENCE [LARGE SCALE GENOMIC DNA]</scope>
</reference>
<dbReference type="InterPro" id="IPR001846">
    <property type="entry name" value="VWF_type-D"/>
</dbReference>
<dbReference type="FunFam" id="2.10.25.10:FF:000038">
    <property type="entry name" value="Fibrillin 2"/>
    <property type="match status" value="2"/>
</dbReference>
<keyword evidence="7" id="KW-0677">Repeat</keyword>
<dbReference type="SMART" id="SM00539">
    <property type="entry name" value="NIDO"/>
    <property type="match status" value="1"/>
</dbReference>
<evidence type="ECO:0000256" key="7">
    <source>
        <dbReference type="ARBA" id="ARBA00022737"/>
    </source>
</evidence>
<feature type="non-terminal residue" evidence="15">
    <location>
        <position position="1"/>
    </location>
</feature>
<evidence type="ECO:0000256" key="11">
    <source>
        <dbReference type="PROSITE-ProRule" id="PRU00076"/>
    </source>
</evidence>
<dbReference type="PROSITE" id="PS51233">
    <property type="entry name" value="VWFD"/>
    <property type="match status" value="1"/>
</dbReference>